<dbReference type="GO" id="GO:0046872">
    <property type="term" value="F:metal ion binding"/>
    <property type="evidence" value="ECO:0007669"/>
    <property type="project" value="UniProtKB-KW"/>
</dbReference>
<accession>A0A0W1A061</accession>
<dbReference type="Gene3D" id="2.130.10.10">
    <property type="entry name" value="YVTN repeat-like/Quinoprotein amine dehydrogenase"/>
    <property type="match status" value="1"/>
</dbReference>
<keyword evidence="7" id="KW-0812">Transmembrane</keyword>
<keyword evidence="5" id="KW-0106">Calcium</keyword>
<dbReference type="RefSeq" id="WP_058481382.1">
    <property type="nucleotide sequence ID" value="NZ_CAAAIQ010000016.1"/>
</dbReference>
<keyword evidence="4" id="KW-0479">Metal-binding</keyword>
<keyword evidence="7" id="KW-1133">Transmembrane helix</keyword>
<protein>
    <submittedName>
        <fullName evidence="9">Type IV fimbrial biogenesis PilY1-like protein</fullName>
    </submittedName>
</protein>
<dbReference type="PROSITE" id="PS50234">
    <property type="entry name" value="VWFA"/>
    <property type="match status" value="1"/>
</dbReference>
<evidence type="ECO:0000313" key="10">
    <source>
        <dbReference type="Proteomes" id="UP000054729"/>
    </source>
</evidence>
<organism evidence="9 10">
    <name type="scientific">Legionella waltersii</name>
    <dbReference type="NCBI Taxonomy" id="66969"/>
    <lineage>
        <taxon>Bacteria</taxon>
        <taxon>Pseudomonadati</taxon>
        <taxon>Pseudomonadota</taxon>
        <taxon>Gammaproteobacteria</taxon>
        <taxon>Legionellales</taxon>
        <taxon>Legionellaceae</taxon>
        <taxon>Legionella</taxon>
    </lineage>
</organism>
<evidence type="ECO:0000256" key="7">
    <source>
        <dbReference type="SAM" id="Phobius"/>
    </source>
</evidence>
<dbReference type="InterPro" id="IPR015943">
    <property type="entry name" value="WD40/YVTN_repeat-like_dom_sf"/>
</dbReference>
<dbReference type="GO" id="GO:0009289">
    <property type="term" value="C:pilus"/>
    <property type="evidence" value="ECO:0007669"/>
    <property type="project" value="UniProtKB-SubCell"/>
</dbReference>
<dbReference type="Pfam" id="PF05567">
    <property type="entry name" value="T4P_PilY1"/>
    <property type="match status" value="1"/>
</dbReference>
<keyword evidence="3" id="KW-1029">Fimbrium biogenesis</keyword>
<gene>
    <name evidence="9" type="ORF">Lwal_2755</name>
</gene>
<keyword evidence="6" id="KW-0281">Fimbrium</keyword>
<dbReference type="InterPro" id="IPR008707">
    <property type="entry name" value="B-propeller_PilY1"/>
</dbReference>
<evidence type="ECO:0000256" key="5">
    <source>
        <dbReference type="ARBA" id="ARBA00022837"/>
    </source>
</evidence>
<reference evidence="9 10" key="1">
    <citation type="submission" date="2015-11" db="EMBL/GenBank/DDBJ databases">
        <title>Genomic analysis of 38 Legionella species identifies large and diverse effector repertoires.</title>
        <authorList>
            <person name="Burstein D."/>
            <person name="Amaro F."/>
            <person name="Zusman T."/>
            <person name="Lifshitz Z."/>
            <person name="Cohen O."/>
            <person name="Gilbert J.A."/>
            <person name="Pupko T."/>
            <person name="Shuman H.A."/>
            <person name="Segal G."/>
        </authorList>
    </citation>
    <scope>NUCLEOTIDE SEQUENCE [LARGE SCALE GENOMIC DNA]</scope>
    <source>
        <strain evidence="9 10">ATCC 51914</strain>
    </source>
</reference>
<comment type="subcellular location">
    <subcellularLocation>
        <location evidence="1">Fimbrium</location>
    </subcellularLocation>
</comment>
<dbReference type="Gene3D" id="3.40.50.410">
    <property type="entry name" value="von Willebrand factor, type A domain"/>
    <property type="match status" value="1"/>
</dbReference>
<evidence type="ECO:0000256" key="3">
    <source>
        <dbReference type="ARBA" id="ARBA00022558"/>
    </source>
</evidence>
<feature type="domain" description="VWFA" evidence="8">
    <location>
        <begin position="381"/>
        <end position="519"/>
    </location>
</feature>
<evidence type="ECO:0000256" key="6">
    <source>
        <dbReference type="ARBA" id="ARBA00023263"/>
    </source>
</evidence>
<dbReference type="InterPro" id="IPR002035">
    <property type="entry name" value="VWF_A"/>
</dbReference>
<dbReference type="InterPro" id="IPR018391">
    <property type="entry name" value="PQQ_b-propeller_rpt"/>
</dbReference>
<sequence>MDSVGLKRVFKQSIKVTQKVLIAIIFCSSVTLYALPLTISQIPLIMASPIHPQVLILIGNSQSMDGTLSGAIMTGSGSLASGLTSLYNSSSPVNYAVPSGFTPPLQGPDGSGNAPYTVTSGGVKYDNGPSRLNVAKAGVLAILNNYMATTDFGLATYSTSGVNLYNTWVYHMSPTASNFVFTNTQVAGNRYVINPCYNYGSASATILSNCTALAGRYGAATLSGNQYMQISSTSDDPSINDVLYASGSFPGAFNNYNGPTPATPYPPNRTLGQYNSGSVTLSYANTLPNIGSFAVGPTNAGFVPFSQEVFYVQRGFGYYGSQSANTGTIRVNMTSAGTYPTTASVATALSAFTPLLQPETSSTATSEIKASAVQAPIAGLLSKAKEYMSTLGTTSGNGCPQKKYVILISDGLPTQDLSGKKWPPLGSAAAAGYGVTATFNADGSLNSTNNTAVSDAISKITELKNSGVNVYIIGLGAGVNPSLNPQAAATLTAMAVAGGTENYYPATDPTSLANSLNSILISIQNGSFTTSAAAVSSTRIDSSTVEYQANFVSSDTPYRDWTGNLYAIELDPNTGAPTNTTLWNAQSLLDTLVAGTGWSTNRLVATWNPTASAGVPFRWANISAAQQALLQSLDTLGSKRVEYIRGSAELEKRNGGTFRNRSHYLGDIVDSQVIFVGAPKEPYSTTSYIAFAKANVDRQEMIYVGANDGMLHAINATTGSEVFAFIPNAVFNNLEKITAPLYNQNHLFYVNGSPASGDVQFSNASWHTLVVGGQNAGGNSIYALDVTDPASINNEASLASSVLWEFTDTDLGLTYSQPQIGIIKSASTTQLSFAVFFGNGYNSSSNKSILYALDPQTGTVIRKIDLCAAVPTACNAASPQGLSTVALAQSDGVQNSPITVVYAGDLQGNLWAIDVDNVNAANWTARVLFQARDSSGVAQPITTPPTVTLNPNYPRKQGLFIMIGTGQLLTSSDLLSTQTQSIYGIWDKPGSSTTLTRTDLQQQTLTIVTTSTSGLPMDIITSTANTINWNNKSGWYTDLPTAGQRLITIPALINGKFIATINTPPLDACGIAFSSMLLEINYQTGGSFNFALFDLSGDGGFDSADQYNNAYPVGIDLSNHYANSPTVLGPNESGHIVILITQSDGAQSTVINPNTTPRKVGWWQIE</sequence>
<keyword evidence="7" id="KW-0472">Membrane</keyword>
<comment type="caution">
    <text evidence="9">The sequence shown here is derived from an EMBL/GenBank/DDBJ whole genome shotgun (WGS) entry which is preliminary data.</text>
</comment>
<proteinExistence type="inferred from homology"/>
<dbReference type="SMART" id="SM00564">
    <property type="entry name" value="PQQ"/>
    <property type="match status" value="3"/>
</dbReference>
<evidence type="ECO:0000256" key="4">
    <source>
        <dbReference type="ARBA" id="ARBA00022723"/>
    </source>
</evidence>
<evidence type="ECO:0000259" key="8">
    <source>
        <dbReference type="PROSITE" id="PS50234"/>
    </source>
</evidence>
<evidence type="ECO:0000256" key="2">
    <source>
        <dbReference type="ARBA" id="ARBA00008387"/>
    </source>
</evidence>
<dbReference type="AlphaFoldDB" id="A0A0W1A061"/>
<dbReference type="SUPFAM" id="SSF53300">
    <property type="entry name" value="vWA-like"/>
    <property type="match status" value="1"/>
</dbReference>
<evidence type="ECO:0000256" key="1">
    <source>
        <dbReference type="ARBA" id="ARBA00004561"/>
    </source>
</evidence>
<dbReference type="PATRIC" id="fig|66969.6.peg.2983"/>
<dbReference type="Proteomes" id="UP000054729">
    <property type="component" value="Unassembled WGS sequence"/>
</dbReference>
<dbReference type="EMBL" id="LNZB01000060">
    <property type="protein sequence ID" value="KTD74714.1"/>
    <property type="molecule type" value="Genomic_DNA"/>
</dbReference>
<comment type="similarity">
    <text evidence="2">Belongs to the PilY1 family.</text>
</comment>
<dbReference type="InterPro" id="IPR036465">
    <property type="entry name" value="vWFA_dom_sf"/>
</dbReference>
<dbReference type="SUPFAM" id="SSF50998">
    <property type="entry name" value="Quinoprotein alcohol dehydrogenase-like"/>
    <property type="match status" value="1"/>
</dbReference>
<evidence type="ECO:0000313" key="9">
    <source>
        <dbReference type="EMBL" id="KTD74714.1"/>
    </source>
</evidence>
<dbReference type="InterPro" id="IPR011047">
    <property type="entry name" value="Quinoprotein_ADH-like_sf"/>
</dbReference>
<feature type="transmembrane region" description="Helical" evidence="7">
    <location>
        <begin position="20"/>
        <end position="39"/>
    </location>
</feature>
<keyword evidence="10" id="KW-1185">Reference proteome</keyword>
<name>A0A0W1A061_9GAMM</name>
<dbReference type="STRING" id="66969.Lwal_2755"/>
<dbReference type="OrthoDB" id="7156875at2"/>